<gene>
    <name evidence="2" type="ORF">C2E21_7580</name>
</gene>
<reference evidence="2 3" key="1">
    <citation type="journal article" date="2018" name="Plant J.">
        <title>Genome sequences of Chlorella sorokiniana UTEX 1602 and Micractinium conductrix SAG 241.80: implications to maltose excretion by a green alga.</title>
        <authorList>
            <person name="Arriola M.B."/>
            <person name="Velmurugan N."/>
            <person name="Zhang Y."/>
            <person name="Plunkett M.H."/>
            <person name="Hondzo H."/>
            <person name="Barney B.M."/>
        </authorList>
    </citation>
    <scope>NUCLEOTIDE SEQUENCE [LARGE SCALE GENOMIC DNA]</scope>
    <source>
        <strain evidence="3">UTEX 1602</strain>
    </source>
</reference>
<name>A0A2P6TH14_CHLSO</name>
<dbReference type="EMBL" id="LHPG02000016">
    <property type="protein sequence ID" value="PRW33573.1"/>
    <property type="molecule type" value="Genomic_DNA"/>
</dbReference>
<feature type="transmembrane region" description="Helical" evidence="1">
    <location>
        <begin position="166"/>
        <end position="192"/>
    </location>
</feature>
<proteinExistence type="predicted"/>
<evidence type="ECO:0000313" key="3">
    <source>
        <dbReference type="Proteomes" id="UP000239899"/>
    </source>
</evidence>
<dbReference type="Proteomes" id="UP000239899">
    <property type="component" value="Unassembled WGS sequence"/>
</dbReference>
<dbReference type="OrthoDB" id="510426at2759"/>
<accession>A0A2P6TH14</accession>
<comment type="caution">
    <text evidence="2">The sequence shown here is derived from an EMBL/GenBank/DDBJ whole genome shotgun (WGS) entry which is preliminary data.</text>
</comment>
<organism evidence="2 3">
    <name type="scientific">Chlorella sorokiniana</name>
    <name type="common">Freshwater green alga</name>
    <dbReference type="NCBI Taxonomy" id="3076"/>
    <lineage>
        <taxon>Eukaryota</taxon>
        <taxon>Viridiplantae</taxon>
        <taxon>Chlorophyta</taxon>
        <taxon>core chlorophytes</taxon>
        <taxon>Trebouxiophyceae</taxon>
        <taxon>Chlorellales</taxon>
        <taxon>Chlorellaceae</taxon>
        <taxon>Chlorella clade</taxon>
        <taxon>Chlorella</taxon>
    </lineage>
</organism>
<sequence length="230" mass="25565">MSAGQKPSMVQRARTFTIDLYNDTARLLFTLSFLIAVGGSIVTMGGLAAMTAYCWDNQPLGLGAGFKMTPAYAAKTMEVMRIEKATVTSTTGSFQCDKFFRFDWFLWTFQVVWLMIVGLCWYRHTLRKYQSALWAMGATVTAWHFFKINYIISMDQWTTGELHTQGIITAGGLIFCCIGNFFMFLSGANYALTMPRRNELSGVAFPGMNSHSADGKSFAQDSPNSAANMA</sequence>
<evidence type="ECO:0000256" key="1">
    <source>
        <dbReference type="SAM" id="Phobius"/>
    </source>
</evidence>
<evidence type="ECO:0000313" key="2">
    <source>
        <dbReference type="EMBL" id="PRW33573.1"/>
    </source>
</evidence>
<protein>
    <submittedName>
        <fullName evidence="2">Uncharacterized protein</fullName>
    </submittedName>
</protein>
<keyword evidence="1" id="KW-1133">Transmembrane helix</keyword>
<dbReference type="AlphaFoldDB" id="A0A2P6TH14"/>
<feature type="transmembrane region" description="Helical" evidence="1">
    <location>
        <begin position="104"/>
        <end position="122"/>
    </location>
</feature>
<keyword evidence="3" id="KW-1185">Reference proteome</keyword>
<feature type="transmembrane region" description="Helical" evidence="1">
    <location>
        <begin position="27"/>
        <end position="53"/>
    </location>
</feature>
<keyword evidence="1" id="KW-0812">Transmembrane</keyword>
<feature type="transmembrane region" description="Helical" evidence="1">
    <location>
        <begin position="129"/>
        <end position="146"/>
    </location>
</feature>
<keyword evidence="1" id="KW-0472">Membrane</keyword>